<dbReference type="InterPro" id="IPR008146">
    <property type="entry name" value="Gln_synth_cat_dom"/>
</dbReference>
<evidence type="ECO:0000313" key="10">
    <source>
        <dbReference type="EMBL" id="CAH1801084.1"/>
    </source>
</evidence>
<dbReference type="PANTHER" id="PTHR43407">
    <property type="entry name" value="GLUTAMINE SYNTHETASE"/>
    <property type="match status" value="1"/>
</dbReference>
<evidence type="ECO:0000256" key="4">
    <source>
        <dbReference type="ARBA" id="ARBA00039404"/>
    </source>
</evidence>
<name>A0A8S4Q3K8_OWEFU</name>
<dbReference type="SUPFAM" id="SSF55931">
    <property type="entry name" value="Glutamine synthetase/guanido kinase"/>
    <property type="match status" value="1"/>
</dbReference>
<dbReference type="InterPro" id="IPR014746">
    <property type="entry name" value="Gln_synth/guanido_kin_cat_dom"/>
</dbReference>
<comment type="subunit">
    <text evidence="3">Dodecamer. Interacts with BFSP2 and VIM.</text>
</comment>
<dbReference type="GO" id="GO:0004356">
    <property type="term" value="F:glutamine synthetase activity"/>
    <property type="evidence" value="ECO:0007669"/>
    <property type="project" value="InterPro"/>
</dbReference>
<protein>
    <recommendedName>
        <fullName evidence="4">Lengsin</fullName>
    </recommendedName>
    <alternativeName>
        <fullName evidence="5">Glutamate-ammonia ligase domain-containing protein 1</fullName>
    </alternativeName>
</protein>
<evidence type="ECO:0000256" key="3">
    <source>
        <dbReference type="ARBA" id="ARBA00038790"/>
    </source>
</evidence>
<dbReference type="PROSITE" id="PS51987">
    <property type="entry name" value="GS_CATALYTIC"/>
    <property type="match status" value="1"/>
</dbReference>
<evidence type="ECO:0000259" key="8">
    <source>
        <dbReference type="PROSITE" id="PS51986"/>
    </source>
</evidence>
<feature type="domain" description="GS beta-grasp" evidence="8">
    <location>
        <begin position="8"/>
        <end position="106"/>
    </location>
</feature>
<accession>A0A8S4Q3K8</accession>
<comment type="similarity">
    <text evidence="1 6 7">Belongs to the glutamine synthetase family.</text>
</comment>
<dbReference type="InterPro" id="IPR008147">
    <property type="entry name" value="Gln_synt_N"/>
</dbReference>
<gene>
    <name evidence="10" type="ORF">OFUS_LOCUS24906</name>
</gene>
<evidence type="ECO:0000313" key="11">
    <source>
        <dbReference type="Proteomes" id="UP000749559"/>
    </source>
</evidence>
<evidence type="ECO:0000256" key="5">
    <source>
        <dbReference type="ARBA" id="ARBA00042675"/>
    </source>
</evidence>
<evidence type="ECO:0000256" key="7">
    <source>
        <dbReference type="RuleBase" id="RU000384"/>
    </source>
</evidence>
<comment type="caution">
    <text evidence="10">The sequence shown here is derived from an EMBL/GenBank/DDBJ whole genome shotgun (WGS) entry which is preliminary data.</text>
</comment>
<organism evidence="10 11">
    <name type="scientific">Owenia fusiformis</name>
    <name type="common">Polychaete worm</name>
    <dbReference type="NCBI Taxonomy" id="6347"/>
    <lineage>
        <taxon>Eukaryota</taxon>
        <taxon>Metazoa</taxon>
        <taxon>Spiralia</taxon>
        <taxon>Lophotrochozoa</taxon>
        <taxon>Annelida</taxon>
        <taxon>Polychaeta</taxon>
        <taxon>Sedentaria</taxon>
        <taxon>Canalipalpata</taxon>
        <taxon>Sabellida</taxon>
        <taxon>Oweniida</taxon>
        <taxon>Oweniidae</taxon>
        <taxon>Owenia</taxon>
    </lineage>
</organism>
<dbReference type="PROSITE" id="PS51986">
    <property type="entry name" value="GS_BETA_GRASP"/>
    <property type="match status" value="1"/>
</dbReference>
<evidence type="ECO:0000259" key="9">
    <source>
        <dbReference type="PROSITE" id="PS51987"/>
    </source>
</evidence>
<evidence type="ECO:0000256" key="6">
    <source>
        <dbReference type="PROSITE-ProRule" id="PRU01330"/>
    </source>
</evidence>
<dbReference type="GO" id="GO:0006542">
    <property type="term" value="P:glutamine biosynthetic process"/>
    <property type="evidence" value="ECO:0007669"/>
    <property type="project" value="InterPro"/>
</dbReference>
<keyword evidence="11" id="KW-1185">Reference proteome</keyword>
<dbReference type="SUPFAM" id="SSF54368">
    <property type="entry name" value="Glutamine synthetase, N-terminal domain"/>
    <property type="match status" value="1"/>
</dbReference>
<dbReference type="PANTHER" id="PTHR43407:SF1">
    <property type="entry name" value="LENGSIN"/>
    <property type="match status" value="1"/>
</dbReference>
<dbReference type="EMBL" id="CAIIXF020000012">
    <property type="protein sequence ID" value="CAH1801084.1"/>
    <property type="molecule type" value="Genomic_DNA"/>
</dbReference>
<reference evidence="10" key="1">
    <citation type="submission" date="2022-03" db="EMBL/GenBank/DDBJ databases">
        <authorList>
            <person name="Martin C."/>
        </authorList>
    </citation>
    <scope>NUCLEOTIDE SEQUENCE</scope>
</reference>
<dbReference type="Pfam" id="PF00120">
    <property type="entry name" value="Gln-synt_C"/>
    <property type="match status" value="1"/>
</dbReference>
<dbReference type="Gene3D" id="3.30.590.10">
    <property type="entry name" value="Glutamine synthetase/guanido kinase, catalytic domain"/>
    <property type="match status" value="1"/>
</dbReference>
<dbReference type="Proteomes" id="UP000749559">
    <property type="component" value="Unassembled WGS sequence"/>
</dbReference>
<proteinExistence type="inferred from homology"/>
<dbReference type="InterPro" id="IPR036651">
    <property type="entry name" value="Gln_synt_N_sf"/>
</dbReference>
<dbReference type="SMART" id="SM01230">
    <property type="entry name" value="Gln-synt_C"/>
    <property type="match status" value="1"/>
</dbReference>
<sequence length="440" mass="48984">MMNTLDIGDFDYVRFTTADYHGLPRGKIIPKQHVQAALVNGVQIYCGILGVGLSGEFVSFHPEVTEKKHGNCHLKPDINTLRPIPWADEPNRKIGEITCDLHWDSDFKSPVDAAPREVARRQLKCLDALGYSLKTGWELEFHIFHKDNETPIYKGKTGLYNQSLVTEFGNVMFPIEENLRKVGLDIEALHTEDVDGLFEISTSPKIGLASVDGAYVAKYAIKEIVKKAGYLASFMTAHKMGSTCGLNLNLSILDKLGKNMFYNPEKLNNLSSLAEHWLAGVLSHARAIYVLHSPTVNCFRRVGQSLDPCKANWGIDDRNALIRVKNNGDRGTYMENRMAGGLGNPYLIAAATVAAGIDGIQRKLQLPAENDPNAPNLPCDIEEGIKALREDKIVCDALGEQFVRFFTEMKLATEVTILDPSIPKTNEAYEKERAFYMNLL</sequence>
<evidence type="ECO:0000256" key="1">
    <source>
        <dbReference type="ARBA" id="ARBA00009897"/>
    </source>
</evidence>
<dbReference type="GO" id="GO:0005737">
    <property type="term" value="C:cytoplasm"/>
    <property type="evidence" value="ECO:0007669"/>
    <property type="project" value="TreeGrafter"/>
</dbReference>
<dbReference type="Gene3D" id="3.10.20.70">
    <property type="entry name" value="Glutamine synthetase, N-terminal domain"/>
    <property type="match status" value="1"/>
</dbReference>
<dbReference type="OrthoDB" id="77835at2759"/>
<evidence type="ECO:0000256" key="2">
    <source>
        <dbReference type="ARBA" id="ARBA00037583"/>
    </source>
</evidence>
<dbReference type="GO" id="GO:0016020">
    <property type="term" value="C:membrane"/>
    <property type="evidence" value="ECO:0007669"/>
    <property type="project" value="TreeGrafter"/>
</dbReference>
<comment type="function">
    <text evidence="2">May act as a component of the cytoskeleton or as a chaperone for the reorganization of intermediate filament proteins during terminal differentiation in the lens. Does not seem to have enzymatic activity.</text>
</comment>
<feature type="domain" description="GS catalytic" evidence="9">
    <location>
        <begin position="115"/>
        <end position="440"/>
    </location>
</feature>
<dbReference type="AlphaFoldDB" id="A0A8S4Q3K8"/>